<evidence type="ECO:0000313" key="2">
    <source>
        <dbReference type="Proteomes" id="UP000260943"/>
    </source>
</evidence>
<dbReference type="AlphaFoldDB" id="A0A3E4QWV1"/>
<dbReference type="RefSeq" id="WP_117679008.1">
    <property type="nucleotide sequence ID" value="NZ_QSRJ01000002.1"/>
</dbReference>
<dbReference type="Proteomes" id="UP000260943">
    <property type="component" value="Unassembled WGS sequence"/>
</dbReference>
<dbReference type="Gene3D" id="3.30.160.250">
    <property type="match status" value="1"/>
</dbReference>
<accession>A0A3E4QWV1</accession>
<gene>
    <name evidence="1" type="ORF">DXC81_02420</name>
</gene>
<sequence>MLLSAECVLTRDGDSWVAEFPQFGGVATSGKTRTDALKAAREVLTLEAVDLMTDGTSAPRQAHVAEVHVVSVDVSDDDAEAARCVTLTGAAERIGVSRPRVTALVKSGALDVRLVNGKRMVTIESVNRLLASDRKPGRPRV</sequence>
<proteinExistence type="predicted"/>
<organism evidence="1 2">
    <name type="scientific">Collinsella tanakaei</name>
    <dbReference type="NCBI Taxonomy" id="626935"/>
    <lineage>
        <taxon>Bacteria</taxon>
        <taxon>Bacillati</taxon>
        <taxon>Actinomycetota</taxon>
        <taxon>Coriobacteriia</taxon>
        <taxon>Coriobacteriales</taxon>
        <taxon>Coriobacteriaceae</taxon>
        <taxon>Collinsella</taxon>
    </lineage>
</organism>
<reference evidence="1 2" key="1">
    <citation type="submission" date="2018-08" db="EMBL/GenBank/DDBJ databases">
        <title>A genome reference for cultivated species of the human gut microbiota.</title>
        <authorList>
            <person name="Zou Y."/>
            <person name="Xue W."/>
            <person name="Luo G."/>
        </authorList>
    </citation>
    <scope>NUCLEOTIDE SEQUENCE [LARGE SCALE GENOMIC DNA]</scope>
    <source>
        <strain evidence="1 2">TF08-14</strain>
    </source>
</reference>
<dbReference type="SUPFAM" id="SSF143100">
    <property type="entry name" value="TTHA1013/TTHA0281-like"/>
    <property type="match status" value="1"/>
</dbReference>
<dbReference type="InterPro" id="IPR035069">
    <property type="entry name" value="TTHA1013/TTHA0281-like"/>
</dbReference>
<evidence type="ECO:0000313" key="1">
    <source>
        <dbReference type="EMBL" id="RGL11660.1"/>
    </source>
</evidence>
<comment type="caution">
    <text evidence="1">The sequence shown here is derived from an EMBL/GenBank/DDBJ whole genome shotgun (WGS) entry which is preliminary data.</text>
</comment>
<name>A0A3E4QWV1_9ACTN</name>
<protein>
    <submittedName>
        <fullName evidence="1">Type II toxin-antitoxin system HicB family antitoxin</fullName>
    </submittedName>
</protein>
<dbReference type="EMBL" id="QSRJ01000002">
    <property type="protein sequence ID" value="RGL11660.1"/>
    <property type="molecule type" value="Genomic_DNA"/>
</dbReference>